<name>A0ABV1CG64_9FIRM</name>
<feature type="transmembrane region" description="Helical" evidence="6">
    <location>
        <begin position="314"/>
        <end position="335"/>
    </location>
</feature>
<dbReference type="InterPro" id="IPR051679">
    <property type="entry name" value="DASS-Related_Transporters"/>
</dbReference>
<dbReference type="InterPro" id="IPR018385">
    <property type="entry name" value="C4_dicarb_anaerob_car-like"/>
</dbReference>
<keyword evidence="8" id="KW-1185">Reference proteome</keyword>
<comment type="caution">
    <text evidence="7">The sequence shown here is derived from an EMBL/GenBank/DDBJ whole genome shotgun (WGS) entry which is preliminary data.</text>
</comment>
<dbReference type="Pfam" id="PF03606">
    <property type="entry name" value="DcuC"/>
    <property type="match status" value="1"/>
</dbReference>
<feature type="transmembrane region" description="Helical" evidence="6">
    <location>
        <begin position="16"/>
        <end position="34"/>
    </location>
</feature>
<feature type="transmembrane region" description="Helical" evidence="6">
    <location>
        <begin position="282"/>
        <end position="302"/>
    </location>
</feature>
<accession>A0ABV1CG64</accession>
<keyword evidence="3 6" id="KW-0812">Transmembrane</keyword>
<feature type="transmembrane region" description="Helical" evidence="6">
    <location>
        <begin position="84"/>
        <end position="108"/>
    </location>
</feature>
<feature type="transmembrane region" description="Helical" evidence="6">
    <location>
        <begin position="120"/>
        <end position="137"/>
    </location>
</feature>
<evidence type="ECO:0008006" key="9">
    <source>
        <dbReference type="Google" id="ProtNLM"/>
    </source>
</evidence>
<feature type="transmembrane region" description="Helical" evidence="6">
    <location>
        <begin position="255"/>
        <end position="276"/>
    </location>
</feature>
<evidence type="ECO:0000256" key="5">
    <source>
        <dbReference type="ARBA" id="ARBA00023136"/>
    </source>
</evidence>
<evidence type="ECO:0000256" key="1">
    <source>
        <dbReference type="ARBA" id="ARBA00004651"/>
    </source>
</evidence>
<feature type="transmembrane region" description="Helical" evidence="6">
    <location>
        <begin position="143"/>
        <end position="160"/>
    </location>
</feature>
<evidence type="ECO:0000256" key="4">
    <source>
        <dbReference type="ARBA" id="ARBA00022989"/>
    </source>
</evidence>
<organism evidence="7 8">
    <name type="scientific">Peptoniphilus hominis</name>
    <name type="common">ex Hitch et al. 2025</name>
    <dbReference type="NCBI Taxonomy" id="3133174"/>
    <lineage>
        <taxon>Bacteria</taxon>
        <taxon>Bacillati</taxon>
        <taxon>Bacillota</taxon>
        <taxon>Tissierellia</taxon>
        <taxon>Tissierellales</taxon>
        <taxon>Peptoniphilaceae</taxon>
        <taxon>Peptoniphilus</taxon>
    </lineage>
</organism>
<dbReference type="PANTHER" id="PTHR43652:SF2">
    <property type="entry name" value="BASIC AMINO ACID ANTIPORTER YFCC-RELATED"/>
    <property type="match status" value="1"/>
</dbReference>
<keyword evidence="5 6" id="KW-0472">Membrane</keyword>
<gene>
    <name evidence="7" type="ORF">WMO19_09365</name>
</gene>
<keyword evidence="4 6" id="KW-1133">Transmembrane helix</keyword>
<evidence type="ECO:0000256" key="6">
    <source>
        <dbReference type="SAM" id="Phobius"/>
    </source>
</evidence>
<feature type="transmembrane region" description="Helical" evidence="6">
    <location>
        <begin position="167"/>
        <end position="189"/>
    </location>
</feature>
<proteinExistence type="predicted"/>
<evidence type="ECO:0000313" key="8">
    <source>
        <dbReference type="Proteomes" id="UP001447979"/>
    </source>
</evidence>
<evidence type="ECO:0000313" key="7">
    <source>
        <dbReference type="EMBL" id="MEQ2401805.1"/>
    </source>
</evidence>
<dbReference type="PANTHER" id="PTHR43652">
    <property type="entry name" value="BASIC AMINO ACID ANTIPORTER YFCC-RELATED"/>
    <property type="match status" value="1"/>
</dbReference>
<dbReference type="RefSeq" id="WP_349171580.1">
    <property type="nucleotide sequence ID" value="NZ_JBBMFO010000045.1"/>
</dbReference>
<reference evidence="7 8" key="1">
    <citation type="submission" date="2024-03" db="EMBL/GenBank/DDBJ databases">
        <title>Human intestinal bacterial collection.</title>
        <authorList>
            <person name="Pauvert C."/>
            <person name="Hitch T.C.A."/>
            <person name="Clavel T."/>
        </authorList>
    </citation>
    <scope>NUCLEOTIDE SEQUENCE [LARGE SCALE GENOMIC DNA]</scope>
    <source>
        <strain evidence="7 8">CLA-SR-H025</strain>
    </source>
</reference>
<feature type="transmembrane region" description="Helical" evidence="6">
    <location>
        <begin position="440"/>
        <end position="458"/>
    </location>
</feature>
<sequence length="459" mass="51076">MEKIKRKFENVKMPHTYVILMSILIIVSILTYIIPSGQYTRVEDEVLGKTVVVPNSFEFVEGKSPNLFDIFLAIQKGYVSSANILFLIIFAYSFVNILVVNGTLNTYINALIKRLDGNNNLLIVICVFVFGILGSTLGIFEEVYGLIPVFIQLFILLGYDRIVGGSIVFLGVATGFSAATTNPFSIGIAKELAGLPVNVGIWYRIVVFIIFQATAALYIIKYANKIYSNPELSLFKEDFNESKIEESLEPTKRHFLSLISFIITIVVLLCGTAFWDWYIDEIAAWFLMMGVIAGAISGWSANKICKEVILSTKDVISSVLVVGFTRGIIIIMNEALISDTVVYYLSTLLNNSHKIISANIMLFIQNVINFFVTGSSSQATLTLPIMLPVSDLIGLNREIAIIAYIFGDGFSDIFWPTACILQCGLMGIPIDTWYKFVSPLFLIMTILQIVLISIAVYIF</sequence>
<comment type="subcellular location">
    <subcellularLocation>
        <location evidence="1">Cell membrane</location>
        <topology evidence="1">Multi-pass membrane protein</topology>
    </subcellularLocation>
</comment>
<evidence type="ECO:0000256" key="3">
    <source>
        <dbReference type="ARBA" id="ARBA00022692"/>
    </source>
</evidence>
<evidence type="ECO:0000256" key="2">
    <source>
        <dbReference type="ARBA" id="ARBA00022475"/>
    </source>
</evidence>
<dbReference type="EMBL" id="JBBMFO010000045">
    <property type="protein sequence ID" value="MEQ2401805.1"/>
    <property type="molecule type" value="Genomic_DNA"/>
</dbReference>
<protein>
    <recommendedName>
        <fullName evidence="9">C4-dicarboxylate anaerobic carrier</fullName>
    </recommendedName>
</protein>
<feature type="transmembrane region" description="Helical" evidence="6">
    <location>
        <begin position="201"/>
        <end position="220"/>
    </location>
</feature>
<keyword evidence="2" id="KW-1003">Cell membrane</keyword>
<dbReference type="Proteomes" id="UP001447979">
    <property type="component" value="Unassembled WGS sequence"/>
</dbReference>